<dbReference type="Proteomes" id="UP000070442">
    <property type="component" value="Unassembled WGS sequence"/>
</dbReference>
<evidence type="ECO:0000256" key="1">
    <source>
        <dbReference type="ARBA" id="ARBA00022705"/>
    </source>
</evidence>
<keyword evidence="2" id="KW-1133">Transmembrane helix</keyword>
<keyword evidence="2" id="KW-0812">Transmembrane</keyword>
<organism evidence="4 5">
    <name type="scientific">Aedoeadaptatus coxii</name>
    <dbReference type="NCBI Taxonomy" id="755172"/>
    <lineage>
        <taxon>Bacteria</taxon>
        <taxon>Bacillati</taxon>
        <taxon>Bacillota</taxon>
        <taxon>Tissierellia</taxon>
        <taxon>Tissierellales</taxon>
        <taxon>Peptoniphilaceae</taxon>
        <taxon>Aedoeadaptatus</taxon>
    </lineage>
</organism>
<dbReference type="InterPro" id="IPR050817">
    <property type="entry name" value="DjlA_DnaK_co-chaperone"/>
</dbReference>
<dbReference type="GO" id="GO:0006260">
    <property type="term" value="P:DNA replication"/>
    <property type="evidence" value="ECO:0007669"/>
    <property type="project" value="UniProtKB-KW"/>
</dbReference>
<dbReference type="Gene3D" id="1.10.287.110">
    <property type="entry name" value="DnaJ domain"/>
    <property type="match status" value="1"/>
</dbReference>
<dbReference type="InterPro" id="IPR036869">
    <property type="entry name" value="J_dom_sf"/>
</dbReference>
<gene>
    <name evidence="4" type="ORF">HMPREF1863_00164</name>
</gene>
<feature type="domain" description="J" evidence="3">
    <location>
        <begin position="197"/>
        <end position="264"/>
    </location>
</feature>
<dbReference type="PATRIC" id="fig|755172.3.peg.158"/>
<dbReference type="InterPro" id="IPR001623">
    <property type="entry name" value="DnaJ_domain"/>
</dbReference>
<reference evidence="5" key="1">
    <citation type="submission" date="2016-01" db="EMBL/GenBank/DDBJ databases">
        <authorList>
            <person name="Mitreva M."/>
            <person name="Pepin K.H."/>
            <person name="Mihindukulasuriya K.A."/>
            <person name="Fulton R."/>
            <person name="Fronick C."/>
            <person name="O'Laughlin M."/>
            <person name="Miner T."/>
            <person name="Herter B."/>
            <person name="Rosa B.A."/>
            <person name="Cordes M."/>
            <person name="Tomlinson C."/>
            <person name="Wollam A."/>
            <person name="Palsikar V.B."/>
            <person name="Mardis E.R."/>
            <person name="Wilson R.K."/>
        </authorList>
    </citation>
    <scope>NUCLEOTIDE SEQUENCE [LARGE SCALE GENOMIC DNA]</scope>
    <source>
        <strain evidence="5">DNF00729</strain>
    </source>
</reference>
<comment type="caution">
    <text evidence="4">The sequence shown here is derived from an EMBL/GenBank/DDBJ whole genome shotgun (WGS) entry which is preliminary data.</text>
</comment>
<name>A0A134AL65_9FIRM</name>
<keyword evidence="1" id="KW-0235">DNA replication</keyword>
<dbReference type="PRINTS" id="PR00625">
    <property type="entry name" value="JDOMAIN"/>
</dbReference>
<evidence type="ECO:0000256" key="2">
    <source>
        <dbReference type="SAM" id="Phobius"/>
    </source>
</evidence>
<dbReference type="RefSeq" id="WP_068366283.1">
    <property type="nucleotide sequence ID" value="NZ_KQ960155.1"/>
</dbReference>
<dbReference type="Pfam" id="PF00226">
    <property type="entry name" value="DnaJ"/>
    <property type="match status" value="1"/>
</dbReference>
<feature type="transmembrane region" description="Helical" evidence="2">
    <location>
        <begin position="70"/>
        <end position="88"/>
    </location>
</feature>
<keyword evidence="2" id="KW-0472">Membrane</keyword>
<dbReference type="CDD" id="cd06257">
    <property type="entry name" value="DnaJ"/>
    <property type="match status" value="1"/>
</dbReference>
<feature type="transmembrane region" description="Helical" evidence="2">
    <location>
        <begin position="40"/>
        <end position="58"/>
    </location>
</feature>
<feature type="transmembrane region" description="Helical" evidence="2">
    <location>
        <begin position="12"/>
        <end position="33"/>
    </location>
</feature>
<evidence type="ECO:0000313" key="5">
    <source>
        <dbReference type="Proteomes" id="UP000070442"/>
    </source>
</evidence>
<evidence type="ECO:0000313" key="4">
    <source>
        <dbReference type="EMBL" id="KXB68451.1"/>
    </source>
</evidence>
<dbReference type="SUPFAM" id="SSF46565">
    <property type="entry name" value="Chaperone J-domain"/>
    <property type="match status" value="1"/>
</dbReference>
<keyword evidence="5" id="KW-1185">Reference proteome</keyword>
<proteinExistence type="predicted"/>
<dbReference type="STRING" id="755172.HMPREF1863_00164"/>
<dbReference type="PROSITE" id="PS50076">
    <property type="entry name" value="DNAJ_2"/>
    <property type="match status" value="1"/>
</dbReference>
<dbReference type="EMBL" id="LSDG01000002">
    <property type="protein sequence ID" value="KXB68451.1"/>
    <property type="molecule type" value="Genomic_DNA"/>
</dbReference>
<dbReference type="AlphaFoldDB" id="A0A134AL65"/>
<evidence type="ECO:0000259" key="3">
    <source>
        <dbReference type="PROSITE" id="PS50076"/>
    </source>
</evidence>
<sequence length="264" mass="30760">MNKFYGNFFKTIGTALDYVFEFLITIFSLLTELSRSFRSLLLSVLFFGGCFVFILLWIPMSFRSSGGVPWSLIILLILIFPIIGSFAVTRLKYVQYMVTEYFYERADYYLLGKDVSYESMGDYGRRYERRMEAERRRKEREQAAFEEEMFRRQFEAFFNQQNFGGYDDYSGGHGGGYTNGGYAGASYDGGFKEKYEAAIHRLGLDLSADKYEVRLAYKRLAKKYHPDLNPGEDTTKIFQEINAAHDFLTDDAIARYKQMYGNKN</sequence>
<protein>
    <submittedName>
        <fullName evidence="4">DnaJ domain protein</fullName>
    </submittedName>
</protein>
<dbReference type="SMART" id="SM00271">
    <property type="entry name" value="DnaJ"/>
    <property type="match status" value="1"/>
</dbReference>
<accession>A0A134AL65</accession>
<dbReference type="PANTHER" id="PTHR24074">
    <property type="entry name" value="CO-CHAPERONE PROTEIN DJLA"/>
    <property type="match status" value="1"/>
</dbReference>